<dbReference type="InParanoid" id="B8BSW8"/>
<keyword evidence="7" id="KW-0479">Metal-binding</keyword>
<evidence type="ECO:0000256" key="12">
    <source>
        <dbReference type="ARBA" id="ARBA00023204"/>
    </source>
</evidence>
<dbReference type="FunFam" id="1.10.340.30:FF:000002">
    <property type="entry name" value="Adenine DNA glycosylase"/>
    <property type="match status" value="1"/>
</dbReference>
<dbReference type="EMBL" id="CM000638">
    <property type="protein sequence ID" value="EED96200.1"/>
    <property type="molecule type" value="Genomic_DNA"/>
</dbReference>
<dbReference type="HOGENOM" id="CLU_012862_2_1_1"/>
<keyword evidence="16" id="KW-1185">Reference proteome</keyword>
<reference evidence="15 16" key="1">
    <citation type="journal article" date="2004" name="Science">
        <title>The genome of the diatom Thalassiosira pseudonana: ecology, evolution, and metabolism.</title>
        <authorList>
            <person name="Armbrust E.V."/>
            <person name="Berges J.A."/>
            <person name="Bowler C."/>
            <person name="Green B.R."/>
            <person name="Martinez D."/>
            <person name="Putnam N.H."/>
            <person name="Zhou S."/>
            <person name="Allen A.E."/>
            <person name="Apt K.E."/>
            <person name="Bechner M."/>
            <person name="Brzezinski M.A."/>
            <person name="Chaal B.K."/>
            <person name="Chiovitti A."/>
            <person name="Davis A.K."/>
            <person name="Demarest M.S."/>
            <person name="Detter J.C."/>
            <person name="Glavina T."/>
            <person name="Goodstein D."/>
            <person name="Hadi M.Z."/>
            <person name="Hellsten U."/>
            <person name="Hildebrand M."/>
            <person name="Jenkins B.D."/>
            <person name="Jurka J."/>
            <person name="Kapitonov V.V."/>
            <person name="Kroger N."/>
            <person name="Lau W.W."/>
            <person name="Lane T.W."/>
            <person name="Larimer F.W."/>
            <person name="Lippmeier J.C."/>
            <person name="Lucas S."/>
            <person name="Medina M."/>
            <person name="Montsant A."/>
            <person name="Obornik M."/>
            <person name="Parker M.S."/>
            <person name="Palenik B."/>
            <person name="Pazour G.J."/>
            <person name="Richardson P.M."/>
            <person name="Rynearson T.A."/>
            <person name="Saito M.A."/>
            <person name="Schwartz D.C."/>
            <person name="Thamatrakoln K."/>
            <person name="Valentin K."/>
            <person name="Vardi A."/>
            <person name="Wilkerson F.P."/>
            <person name="Rokhsar D.S."/>
        </authorList>
    </citation>
    <scope>NUCLEOTIDE SEQUENCE [LARGE SCALE GENOMIC DNA]</scope>
    <source>
        <strain evidence="15 16">CCMP1335</strain>
    </source>
</reference>
<keyword evidence="9" id="KW-0378">Hydrolase</keyword>
<keyword evidence="10" id="KW-0408">Iron</keyword>
<comment type="catalytic activity">
    <reaction evidence="1">
        <text>Hydrolyzes free adenine bases from 7,8-dihydro-8-oxoguanine:adenine mismatched double-stranded DNA, leaving an apurinic site.</text>
        <dbReference type="EC" id="3.2.2.31"/>
    </reaction>
</comment>
<feature type="non-terminal residue" evidence="15">
    <location>
        <position position="175"/>
    </location>
</feature>
<evidence type="ECO:0000256" key="7">
    <source>
        <dbReference type="ARBA" id="ARBA00022723"/>
    </source>
</evidence>
<dbReference type="Pfam" id="PF00730">
    <property type="entry name" value="HhH-GPD"/>
    <property type="match status" value="1"/>
</dbReference>
<dbReference type="GO" id="GO:0046872">
    <property type="term" value="F:metal ion binding"/>
    <property type="evidence" value="ECO:0007669"/>
    <property type="project" value="UniProtKB-KW"/>
</dbReference>
<dbReference type="PANTHER" id="PTHR42944">
    <property type="entry name" value="ADENINE DNA GLYCOSYLASE"/>
    <property type="match status" value="1"/>
</dbReference>
<dbReference type="InterPro" id="IPR011257">
    <property type="entry name" value="DNA_glycosylase"/>
</dbReference>
<keyword evidence="11" id="KW-0411">Iron-sulfur</keyword>
<dbReference type="Gene3D" id="1.10.1670.10">
    <property type="entry name" value="Helix-hairpin-Helix base-excision DNA repair enzymes (C-terminal)"/>
    <property type="match status" value="1"/>
</dbReference>
<dbReference type="Proteomes" id="UP000001449">
    <property type="component" value="Chromosome 1"/>
</dbReference>
<dbReference type="Gene3D" id="1.10.340.30">
    <property type="entry name" value="Hypothetical protein, domain 2"/>
    <property type="match status" value="1"/>
</dbReference>
<feature type="non-terminal residue" evidence="15">
    <location>
        <position position="1"/>
    </location>
</feature>
<feature type="domain" description="HhH-GPD" evidence="14">
    <location>
        <begin position="11"/>
        <end position="170"/>
    </location>
</feature>
<gene>
    <name evidence="15" type="ORF">THAPSDRAFT_18104</name>
</gene>
<name>B8BSW8_THAPS</name>
<evidence type="ECO:0000259" key="14">
    <source>
        <dbReference type="SMART" id="SM00478"/>
    </source>
</evidence>
<dbReference type="InterPro" id="IPR023170">
    <property type="entry name" value="HhH_base_excis_C"/>
</dbReference>
<proteinExistence type="inferred from homology"/>
<evidence type="ECO:0000256" key="13">
    <source>
        <dbReference type="ARBA" id="ARBA00023295"/>
    </source>
</evidence>
<keyword evidence="13" id="KW-0326">Glycosidase</keyword>
<evidence type="ECO:0000256" key="11">
    <source>
        <dbReference type="ARBA" id="ARBA00023014"/>
    </source>
</evidence>
<dbReference type="PANTHER" id="PTHR42944:SF1">
    <property type="entry name" value="ADENINE DNA GLYCOSYLASE"/>
    <property type="match status" value="1"/>
</dbReference>
<dbReference type="eggNOG" id="KOG2457">
    <property type="taxonomic scope" value="Eukaryota"/>
</dbReference>
<dbReference type="OMA" id="FARKVCT"/>
<evidence type="ECO:0000256" key="9">
    <source>
        <dbReference type="ARBA" id="ARBA00022801"/>
    </source>
</evidence>
<comment type="similarity">
    <text evidence="3">Belongs to the Nth/MutY family.</text>
</comment>
<evidence type="ECO:0000256" key="5">
    <source>
        <dbReference type="ARBA" id="ARBA00022023"/>
    </source>
</evidence>
<evidence type="ECO:0000256" key="8">
    <source>
        <dbReference type="ARBA" id="ARBA00022763"/>
    </source>
</evidence>
<dbReference type="RefSeq" id="XP_002286559.1">
    <property type="nucleotide sequence ID" value="XM_002286523.1"/>
</dbReference>
<organism evidence="15 16">
    <name type="scientific">Thalassiosira pseudonana</name>
    <name type="common">Marine diatom</name>
    <name type="synonym">Cyclotella nana</name>
    <dbReference type="NCBI Taxonomy" id="35128"/>
    <lineage>
        <taxon>Eukaryota</taxon>
        <taxon>Sar</taxon>
        <taxon>Stramenopiles</taxon>
        <taxon>Ochrophyta</taxon>
        <taxon>Bacillariophyta</taxon>
        <taxon>Coscinodiscophyceae</taxon>
        <taxon>Thalassiosirophycidae</taxon>
        <taxon>Thalassiosirales</taxon>
        <taxon>Thalassiosiraceae</taxon>
        <taxon>Thalassiosira</taxon>
    </lineage>
</organism>
<dbReference type="CDD" id="cd00056">
    <property type="entry name" value="ENDO3c"/>
    <property type="match status" value="1"/>
</dbReference>
<dbReference type="EC" id="3.2.2.31" evidence="4"/>
<dbReference type="PaxDb" id="35128-Thaps18104"/>
<keyword evidence="6" id="KW-0004">4Fe-4S</keyword>
<dbReference type="STRING" id="35128.B8BSW8"/>
<keyword evidence="12" id="KW-0234">DNA repair</keyword>
<evidence type="ECO:0000313" key="16">
    <source>
        <dbReference type="Proteomes" id="UP000001449"/>
    </source>
</evidence>
<keyword evidence="8" id="KW-0227">DNA damage</keyword>
<dbReference type="SUPFAM" id="SSF48150">
    <property type="entry name" value="DNA-glycosylase"/>
    <property type="match status" value="1"/>
</dbReference>
<dbReference type="GO" id="GO:0000701">
    <property type="term" value="F:purine-specific mismatch base pair DNA N-glycosylase activity"/>
    <property type="evidence" value="ECO:0007669"/>
    <property type="project" value="UniProtKB-EC"/>
</dbReference>
<accession>B8BSW8</accession>
<dbReference type="GeneID" id="7451535"/>
<evidence type="ECO:0000256" key="10">
    <source>
        <dbReference type="ARBA" id="ARBA00023004"/>
    </source>
</evidence>
<dbReference type="Pfam" id="PF00633">
    <property type="entry name" value="HHH"/>
    <property type="match status" value="1"/>
</dbReference>
<protein>
    <recommendedName>
        <fullName evidence="5">Adenine DNA glycosylase</fullName>
        <ecNumber evidence="4">3.2.2.31</ecNumber>
    </recommendedName>
</protein>
<dbReference type="InterPro" id="IPR003265">
    <property type="entry name" value="HhH-GPD_domain"/>
</dbReference>
<dbReference type="GO" id="GO:0051539">
    <property type="term" value="F:4 iron, 4 sulfur cluster binding"/>
    <property type="evidence" value="ECO:0007669"/>
    <property type="project" value="UniProtKB-KW"/>
</dbReference>
<dbReference type="InterPro" id="IPR044298">
    <property type="entry name" value="MIG/MutY"/>
</dbReference>
<evidence type="ECO:0000256" key="1">
    <source>
        <dbReference type="ARBA" id="ARBA00000843"/>
    </source>
</evidence>
<evidence type="ECO:0000256" key="2">
    <source>
        <dbReference type="ARBA" id="ARBA00001966"/>
    </source>
</evidence>
<evidence type="ECO:0000256" key="4">
    <source>
        <dbReference type="ARBA" id="ARBA00012045"/>
    </source>
</evidence>
<reference evidence="15 16" key="2">
    <citation type="journal article" date="2008" name="Nature">
        <title>The Phaeodactylum genome reveals the evolutionary history of diatom genomes.</title>
        <authorList>
            <person name="Bowler C."/>
            <person name="Allen A.E."/>
            <person name="Badger J.H."/>
            <person name="Grimwood J."/>
            <person name="Jabbari K."/>
            <person name="Kuo A."/>
            <person name="Maheswari U."/>
            <person name="Martens C."/>
            <person name="Maumus F."/>
            <person name="Otillar R.P."/>
            <person name="Rayko E."/>
            <person name="Salamov A."/>
            <person name="Vandepoele K."/>
            <person name="Beszteri B."/>
            <person name="Gruber A."/>
            <person name="Heijde M."/>
            <person name="Katinka M."/>
            <person name="Mock T."/>
            <person name="Valentin K."/>
            <person name="Verret F."/>
            <person name="Berges J.A."/>
            <person name="Brownlee C."/>
            <person name="Cadoret J.P."/>
            <person name="Chiovitti A."/>
            <person name="Choi C.J."/>
            <person name="Coesel S."/>
            <person name="De Martino A."/>
            <person name="Detter J.C."/>
            <person name="Durkin C."/>
            <person name="Falciatore A."/>
            <person name="Fournet J."/>
            <person name="Haruta M."/>
            <person name="Huysman M.J."/>
            <person name="Jenkins B.D."/>
            <person name="Jiroutova K."/>
            <person name="Jorgensen R.E."/>
            <person name="Joubert Y."/>
            <person name="Kaplan A."/>
            <person name="Kroger N."/>
            <person name="Kroth P.G."/>
            <person name="La Roche J."/>
            <person name="Lindquist E."/>
            <person name="Lommer M."/>
            <person name="Martin-Jezequel V."/>
            <person name="Lopez P.J."/>
            <person name="Lucas S."/>
            <person name="Mangogna M."/>
            <person name="McGinnis K."/>
            <person name="Medlin L.K."/>
            <person name="Montsant A."/>
            <person name="Oudot-Le Secq M.P."/>
            <person name="Napoli C."/>
            <person name="Obornik M."/>
            <person name="Parker M.S."/>
            <person name="Petit J.L."/>
            <person name="Porcel B.M."/>
            <person name="Poulsen N."/>
            <person name="Robison M."/>
            <person name="Rychlewski L."/>
            <person name="Rynearson T.A."/>
            <person name="Schmutz J."/>
            <person name="Shapiro H."/>
            <person name="Siaut M."/>
            <person name="Stanley M."/>
            <person name="Sussman M.R."/>
            <person name="Taylor A.R."/>
            <person name="Vardi A."/>
            <person name="von Dassow P."/>
            <person name="Vyverman W."/>
            <person name="Willis A."/>
            <person name="Wyrwicz L.S."/>
            <person name="Rokhsar D.S."/>
            <person name="Weissenbach J."/>
            <person name="Armbrust E.V."/>
            <person name="Green B.R."/>
            <person name="Van de Peer Y."/>
            <person name="Grigoriev I.V."/>
        </authorList>
    </citation>
    <scope>NUCLEOTIDE SEQUENCE [LARGE SCALE GENOMIC DNA]</scope>
    <source>
        <strain evidence="15 16">CCMP1335</strain>
    </source>
</reference>
<evidence type="ECO:0000256" key="3">
    <source>
        <dbReference type="ARBA" id="ARBA00008343"/>
    </source>
</evidence>
<evidence type="ECO:0000313" key="15">
    <source>
        <dbReference type="EMBL" id="EED96200.1"/>
    </source>
</evidence>
<dbReference type="KEGG" id="tps:THAPSDRAFT_18104"/>
<sequence length="175" mass="19166">TAYGVWVSEIMLQQTRVESVIPYYLKWMDKFPTVHDLANASEEEVNSHWAGLGFYRRSRLLHAGAKRVVKDYKGIVPNTVDELLKIEGIGRYTASAVASIAYGVEVPVVDGNVCRVLSRLTGVANHIKAGVMKDDLGWTLAERIVKANGEGERVGTPGEVNQALMELGATYCSPS</sequence>
<comment type="cofactor">
    <cofactor evidence="2">
        <name>[4Fe-4S] cluster</name>
        <dbReference type="ChEBI" id="CHEBI:49883"/>
    </cofactor>
</comment>
<dbReference type="GO" id="GO:0006284">
    <property type="term" value="P:base-excision repair"/>
    <property type="evidence" value="ECO:0007669"/>
    <property type="project" value="InterPro"/>
</dbReference>
<evidence type="ECO:0000256" key="6">
    <source>
        <dbReference type="ARBA" id="ARBA00022485"/>
    </source>
</evidence>
<dbReference type="SMART" id="SM00478">
    <property type="entry name" value="ENDO3c"/>
    <property type="match status" value="1"/>
</dbReference>
<dbReference type="InterPro" id="IPR000445">
    <property type="entry name" value="HhH_motif"/>
</dbReference>
<dbReference type="GO" id="GO:0003677">
    <property type="term" value="F:DNA binding"/>
    <property type="evidence" value="ECO:0007669"/>
    <property type="project" value="InterPro"/>
</dbReference>
<dbReference type="AlphaFoldDB" id="B8BSW8"/>